<evidence type="ECO:0000256" key="2">
    <source>
        <dbReference type="ARBA" id="ARBA00038357"/>
    </source>
</evidence>
<dbReference type="Pfam" id="PF00173">
    <property type="entry name" value="Cyt-b5"/>
    <property type="match status" value="1"/>
</dbReference>
<name>A0ABD1K7I4_9TELE</name>
<dbReference type="SMART" id="SM01117">
    <property type="entry name" value="Cyt-b5"/>
    <property type="match status" value="1"/>
</dbReference>
<evidence type="ECO:0000259" key="5">
    <source>
        <dbReference type="SMART" id="SM01117"/>
    </source>
</evidence>
<comment type="function">
    <text evidence="1">Heme-binding protein which promotes neuronal but not astrocyte differentiation.</text>
</comment>
<dbReference type="InterPro" id="IPR050577">
    <property type="entry name" value="MAPR/NEUFC/NENF-like"/>
</dbReference>
<proteinExistence type="inferred from homology"/>
<dbReference type="SUPFAM" id="SSF55856">
    <property type="entry name" value="Cytochrome b5-like heme/steroid binding domain"/>
    <property type="match status" value="1"/>
</dbReference>
<dbReference type="EMBL" id="JBHFQA010000008">
    <property type="protein sequence ID" value="KAL2094996.1"/>
    <property type="molecule type" value="Genomic_DNA"/>
</dbReference>
<organism evidence="6 7">
    <name type="scientific">Coilia grayii</name>
    <name type="common">Gray's grenadier anchovy</name>
    <dbReference type="NCBI Taxonomy" id="363190"/>
    <lineage>
        <taxon>Eukaryota</taxon>
        <taxon>Metazoa</taxon>
        <taxon>Chordata</taxon>
        <taxon>Craniata</taxon>
        <taxon>Vertebrata</taxon>
        <taxon>Euteleostomi</taxon>
        <taxon>Actinopterygii</taxon>
        <taxon>Neopterygii</taxon>
        <taxon>Teleostei</taxon>
        <taxon>Clupei</taxon>
        <taxon>Clupeiformes</taxon>
        <taxon>Clupeoidei</taxon>
        <taxon>Engraulidae</taxon>
        <taxon>Coilinae</taxon>
        <taxon>Coilia</taxon>
    </lineage>
</organism>
<sequence>MFTYIVVLALACITALIVPYDWAAIYGDAVSVFRTLAPSSAPVRILSKSELSKYSGENNSPGLYVAILGQVFDVKKGQKHYGPGGGYHFFSGKDASRAFVTGDFTEAELNDDVTDLSPSQVVALYDWLAFYQKDYTLVGRVEGHFYSADGEPTEALRRAEAALEEGLQLKAQDVAHSQQYPACNTEWSSSGGRVWCSTKSGGVKRDWVGVPRKLFSPGSSRSRCVCVRTTEPDHQDNPNLQEYSGCPPEAQSCFVGQH</sequence>
<dbReference type="PANTHER" id="PTHR10281">
    <property type="entry name" value="MEMBRANE-ASSOCIATED PROGESTERONE RECEPTOR COMPONENT-RELATED"/>
    <property type="match status" value="1"/>
</dbReference>
<accession>A0ABD1K7I4</accession>
<dbReference type="InterPro" id="IPR036400">
    <property type="entry name" value="Cyt_B5-like_heme/steroid_sf"/>
</dbReference>
<comment type="caution">
    <text evidence="6">The sequence shown here is derived from an EMBL/GenBank/DDBJ whole genome shotgun (WGS) entry which is preliminary data.</text>
</comment>
<protein>
    <recommendedName>
        <fullName evidence="3">Neuferricin</fullName>
    </recommendedName>
    <alternativeName>
        <fullName evidence="4">Cytochrome b5 domain-containing protein 2</fullName>
    </alternativeName>
</protein>
<gene>
    <name evidence="6" type="ORF">ACEWY4_009715</name>
</gene>
<reference evidence="6 7" key="1">
    <citation type="submission" date="2024-09" db="EMBL/GenBank/DDBJ databases">
        <title>A chromosome-level genome assembly of Gray's grenadier anchovy, Coilia grayii.</title>
        <authorList>
            <person name="Fu Z."/>
        </authorList>
    </citation>
    <scope>NUCLEOTIDE SEQUENCE [LARGE SCALE GENOMIC DNA]</scope>
    <source>
        <strain evidence="6">G4</strain>
        <tissue evidence="6">Muscle</tissue>
    </source>
</reference>
<comment type="similarity">
    <text evidence="2">Belongs to the cytochrome b5 family. MAPR subfamily.</text>
</comment>
<evidence type="ECO:0000256" key="4">
    <source>
        <dbReference type="ARBA" id="ARBA00042241"/>
    </source>
</evidence>
<evidence type="ECO:0000256" key="3">
    <source>
        <dbReference type="ARBA" id="ARBA00039568"/>
    </source>
</evidence>
<dbReference type="InterPro" id="IPR001199">
    <property type="entry name" value="Cyt_B5-like_heme/steroid-bd"/>
</dbReference>
<evidence type="ECO:0000256" key="1">
    <source>
        <dbReference type="ARBA" id="ARBA00037690"/>
    </source>
</evidence>
<evidence type="ECO:0000313" key="7">
    <source>
        <dbReference type="Proteomes" id="UP001591681"/>
    </source>
</evidence>
<keyword evidence="7" id="KW-1185">Reference proteome</keyword>
<dbReference type="Proteomes" id="UP001591681">
    <property type="component" value="Unassembled WGS sequence"/>
</dbReference>
<dbReference type="PANTHER" id="PTHR10281:SF4">
    <property type="entry name" value="NEUFERRICIN"/>
    <property type="match status" value="1"/>
</dbReference>
<evidence type="ECO:0000313" key="6">
    <source>
        <dbReference type="EMBL" id="KAL2094996.1"/>
    </source>
</evidence>
<feature type="domain" description="Cytochrome b5 heme-binding" evidence="5">
    <location>
        <begin position="46"/>
        <end position="142"/>
    </location>
</feature>
<dbReference type="Gene3D" id="3.10.120.10">
    <property type="entry name" value="Cytochrome b5-like heme/steroid binding domain"/>
    <property type="match status" value="1"/>
</dbReference>
<dbReference type="AlphaFoldDB" id="A0ABD1K7I4"/>